<dbReference type="OrthoDB" id="4319190at2"/>
<dbReference type="EMBL" id="JABFXE010000407">
    <property type="protein sequence ID" value="NUQ88720.1"/>
    <property type="molecule type" value="Genomic_DNA"/>
</dbReference>
<feature type="transmembrane region" description="Helical" evidence="7">
    <location>
        <begin position="223"/>
        <end position="244"/>
    </location>
</feature>
<dbReference type="PROSITE" id="PS50928">
    <property type="entry name" value="ABC_TM1"/>
    <property type="match status" value="1"/>
</dbReference>
<dbReference type="Proteomes" id="UP000238176">
    <property type="component" value="Unassembled WGS sequence"/>
</dbReference>
<evidence type="ECO:0000313" key="10">
    <source>
        <dbReference type="EMBL" id="PRY59218.1"/>
    </source>
</evidence>
<evidence type="ECO:0000313" key="11">
    <source>
        <dbReference type="Proteomes" id="UP000238176"/>
    </source>
</evidence>
<dbReference type="InterPro" id="IPR035906">
    <property type="entry name" value="MetI-like_sf"/>
</dbReference>
<evidence type="ECO:0000256" key="4">
    <source>
        <dbReference type="ARBA" id="ARBA00022692"/>
    </source>
</evidence>
<evidence type="ECO:0000256" key="1">
    <source>
        <dbReference type="ARBA" id="ARBA00004651"/>
    </source>
</evidence>
<evidence type="ECO:0000256" key="5">
    <source>
        <dbReference type="ARBA" id="ARBA00022989"/>
    </source>
</evidence>
<dbReference type="Gene3D" id="1.10.3720.10">
    <property type="entry name" value="MetI-like"/>
    <property type="match status" value="1"/>
</dbReference>
<dbReference type="PANTHER" id="PTHR30193">
    <property type="entry name" value="ABC TRANSPORTER PERMEASE PROTEIN"/>
    <property type="match status" value="1"/>
</dbReference>
<keyword evidence="6 7" id="KW-0472">Membrane</keyword>
<dbReference type="GO" id="GO:0005886">
    <property type="term" value="C:plasma membrane"/>
    <property type="evidence" value="ECO:0007669"/>
    <property type="project" value="UniProtKB-SubCell"/>
</dbReference>
<feature type="transmembrane region" description="Helical" evidence="7">
    <location>
        <begin position="121"/>
        <end position="142"/>
    </location>
</feature>
<dbReference type="CDD" id="cd06261">
    <property type="entry name" value="TM_PBP2"/>
    <property type="match status" value="1"/>
</dbReference>
<comment type="caution">
    <text evidence="10">The sequence shown here is derived from an EMBL/GenBank/DDBJ whole genome shotgun (WGS) entry which is preliminary data.</text>
</comment>
<dbReference type="InterPro" id="IPR051393">
    <property type="entry name" value="ABC_transporter_permease"/>
</dbReference>
<reference evidence="10 11" key="1">
    <citation type="submission" date="2018-03" db="EMBL/GenBank/DDBJ databases">
        <title>Genomic Encyclopedia of Type Strains, Phase III (KMG-III): the genomes of soil and plant-associated and newly described type strains.</title>
        <authorList>
            <person name="Whitman W."/>
        </authorList>
    </citation>
    <scope>NUCLEOTIDE SEQUENCE [LARGE SCALE GENOMIC DNA]</scope>
    <source>
        <strain evidence="10 11">CGMCC 4.7067</strain>
    </source>
</reference>
<comment type="similarity">
    <text evidence="7">Belongs to the binding-protein-dependent transport system permease family.</text>
</comment>
<evidence type="ECO:0000256" key="7">
    <source>
        <dbReference type="RuleBase" id="RU363032"/>
    </source>
</evidence>
<feature type="transmembrane region" description="Helical" evidence="7">
    <location>
        <begin position="88"/>
        <end position="109"/>
    </location>
</feature>
<dbReference type="SUPFAM" id="SSF161098">
    <property type="entry name" value="MetI-like"/>
    <property type="match status" value="1"/>
</dbReference>
<name>A0A2T0UMW9_9ACTN</name>
<dbReference type="Pfam" id="PF00528">
    <property type="entry name" value="BPD_transp_1"/>
    <property type="match status" value="1"/>
</dbReference>
<feature type="domain" description="ABC transmembrane type-1" evidence="8">
    <location>
        <begin position="84"/>
        <end position="300"/>
    </location>
</feature>
<evidence type="ECO:0000256" key="6">
    <source>
        <dbReference type="ARBA" id="ARBA00023136"/>
    </source>
</evidence>
<accession>A0A2T0UMW9</accession>
<dbReference type="RefSeq" id="WP_106364305.1">
    <property type="nucleotide sequence ID" value="NZ_PVTJ01000004.1"/>
</dbReference>
<keyword evidence="3" id="KW-1003">Cell membrane</keyword>
<evidence type="ECO:0000256" key="2">
    <source>
        <dbReference type="ARBA" id="ARBA00022448"/>
    </source>
</evidence>
<dbReference type="PANTHER" id="PTHR30193:SF37">
    <property type="entry name" value="INNER MEMBRANE ABC TRANSPORTER PERMEASE PROTEIN YCJO"/>
    <property type="match status" value="1"/>
</dbReference>
<reference evidence="9 12" key="2">
    <citation type="submission" date="2020-05" db="EMBL/GenBank/DDBJ databases">
        <title>DNA-SIP metagenomic assembled genomes.</title>
        <authorList>
            <person name="Yu J."/>
        </authorList>
    </citation>
    <scope>NUCLEOTIDE SEQUENCE [LARGE SCALE GENOMIC DNA]</scope>
    <source>
        <strain evidence="9">Bin5.27</strain>
    </source>
</reference>
<keyword evidence="4 7" id="KW-0812">Transmembrane</keyword>
<evidence type="ECO:0000313" key="9">
    <source>
        <dbReference type="EMBL" id="NUQ88720.1"/>
    </source>
</evidence>
<dbReference type="InterPro" id="IPR000515">
    <property type="entry name" value="MetI-like"/>
</dbReference>
<keyword evidence="5 7" id="KW-1133">Transmembrane helix</keyword>
<keyword evidence="11" id="KW-1185">Reference proteome</keyword>
<feature type="transmembrane region" description="Helical" evidence="7">
    <location>
        <begin position="284"/>
        <end position="304"/>
    </location>
</feature>
<gene>
    <name evidence="10" type="ORF">B0I28_104379</name>
    <name evidence="9" type="ORF">HOQ43_09695</name>
</gene>
<feature type="transmembrane region" description="Helical" evidence="7">
    <location>
        <begin position="26"/>
        <end position="49"/>
    </location>
</feature>
<dbReference type="AlphaFoldDB" id="A0A2T0UMW9"/>
<dbReference type="Proteomes" id="UP000574690">
    <property type="component" value="Unassembled WGS sequence"/>
</dbReference>
<evidence type="ECO:0000259" key="8">
    <source>
        <dbReference type="PROSITE" id="PS50928"/>
    </source>
</evidence>
<proteinExistence type="inferred from homology"/>
<evidence type="ECO:0000313" key="12">
    <source>
        <dbReference type="Proteomes" id="UP000574690"/>
    </source>
</evidence>
<comment type="subcellular location">
    <subcellularLocation>
        <location evidence="1 7">Cell membrane</location>
        <topology evidence="1 7">Multi-pass membrane protein</topology>
    </subcellularLocation>
</comment>
<organism evidence="10 11">
    <name type="scientific">Glycomyces artemisiae</name>
    <dbReference type="NCBI Taxonomy" id="1076443"/>
    <lineage>
        <taxon>Bacteria</taxon>
        <taxon>Bacillati</taxon>
        <taxon>Actinomycetota</taxon>
        <taxon>Actinomycetes</taxon>
        <taxon>Glycomycetales</taxon>
        <taxon>Glycomycetaceae</taxon>
        <taxon>Glycomyces</taxon>
    </lineage>
</organism>
<protein>
    <submittedName>
        <fullName evidence="10">Cellobiose transport system permease protein</fullName>
    </submittedName>
    <submittedName>
        <fullName evidence="9">Sugar ABC transporter permease</fullName>
    </submittedName>
</protein>
<dbReference type="GO" id="GO:0055085">
    <property type="term" value="P:transmembrane transport"/>
    <property type="evidence" value="ECO:0007669"/>
    <property type="project" value="InterPro"/>
</dbReference>
<dbReference type="EMBL" id="PVTJ01000004">
    <property type="protein sequence ID" value="PRY59218.1"/>
    <property type="molecule type" value="Genomic_DNA"/>
</dbReference>
<keyword evidence="2 7" id="KW-0813">Transport</keyword>
<evidence type="ECO:0000256" key="3">
    <source>
        <dbReference type="ARBA" id="ARBA00022475"/>
    </source>
</evidence>
<feature type="transmembrane region" description="Helical" evidence="7">
    <location>
        <begin position="182"/>
        <end position="202"/>
    </location>
</feature>
<sequence length="311" mass="34838">MTTETAARSPKWRLWASKADIKATPYALVSPYFILFAVFGVFPMGYTLYASLHAWKLGGADPVFVGLDNYKFLLFDYDRFNWSVFNTLGMFVLATVPQLVVALMVANALNKRLRRPMLWRMLILAPIVTSVVAVGVIFARIWGQEYGMVNGFLELVGIGKVDWQAERWSSWIAISSMVDWRWMGYNSLIFLAAMQTIPRNLYEAATVDGASPRQQFWQITIPQLKPVLIFTVFVSSVGGMTMFVEPMMFDSGRLLGGTDGQYQTTAMVLVDILRTHGNYGVSAAAGWLLFLVIGIVAAINFLIVNRIQGNK</sequence>